<evidence type="ECO:0000313" key="1">
    <source>
        <dbReference type="EMBL" id="KAH1172054.1"/>
    </source>
</evidence>
<dbReference type="Proteomes" id="UP000827986">
    <property type="component" value="Unassembled WGS sequence"/>
</dbReference>
<proteinExistence type="predicted"/>
<dbReference type="EMBL" id="JAHDVG010000483">
    <property type="protein sequence ID" value="KAH1172054.1"/>
    <property type="molecule type" value="Genomic_DNA"/>
</dbReference>
<protein>
    <submittedName>
        <fullName evidence="1">Uncharacterized protein</fullName>
    </submittedName>
</protein>
<reference evidence="1" key="1">
    <citation type="submission" date="2021-09" db="EMBL/GenBank/DDBJ databases">
        <title>The genome of Mauremys mutica provides insights into the evolution of semi-aquatic lifestyle.</title>
        <authorList>
            <person name="Gong S."/>
            <person name="Gao Y."/>
        </authorList>
    </citation>
    <scope>NUCLEOTIDE SEQUENCE</scope>
    <source>
        <strain evidence="1">MM-2020</strain>
        <tissue evidence="1">Muscle</tissue>
    </source>
</reference>
<comment type="caution">
    <text evidence="1">The sequence shown here is derived from an EMBL/GenBank/DDBJ whole genome shotgun (WGS) entry which is preliminary data.</text>
</comment>
<sequence length="99" mass="9885">MDTIHSSTEAGSIESRAPSGTYICSTAAAQDCLSANHAEGICSRERSAEPAGAGIPGIVGAVLGAVTTSCALDFMPISTVEGEACDVGCSVLFADSVLF</sequence>
<gene>
    <name evidence="1" type="ORF">KIL84_007672</name>
</gene>
<organism evidence="1 2">
    <name type="scientific">Mauremys mutica</name>
    <name type="common">yellowpond turtle</name>
    <dbReference type="NCBI Taxonomy" id="74926"/>
    <lineage>
        <taxon>Eukaryota</taxon>
        <taxon>Metazoa</taxon>
        <taxon>Chordata</taxon>
        <taxon>Craniata</taxon>
        <taxon>Vertebrata</taxon>
        <taxon>Euteleostomi</taxon>
        <taxon>Archelosauria</taxon>
        <taxon>Testudinata</taxon>
        <taxon>Testudines</taxon>
        <taxon>Cryptodira</taxon>
        <taxon>Durocryptodira</taxon>
        <taxon>Testudinoidea</taxon>
        <taxon>Geoemydidae</taxon>
        <taxon>Geoemydinae</taxon>
        <taxon>Mauremys</taxon>
    </lineage>
</organism>
<dbReference type="AlphaFoldDB" id="A0A9D3X1G3"/>
<accession>A0A9D3X1G3</accession>
<evidence type="ECO:0000313" key="2">
    <source>
        <dbReference type="Proteomes" id="UP000827986"/>
    </source>
</evidence>
<keyword evidence="2" id="KW-1185">Reference proteome</keyword>
<name>A0A9D3X1G3_9SAUR</name>